<evidence type="ECO:0000256" key="1">
    <source>
        <dbReference type="SAM" id="MobiDB-lite"/>
    </source>
</evidence>
<feature type="compositionally biased region" description="Low complexity" evidence="1">
    <location>
        <begin position="1"/>
        <end position="18"/>
    </location>
</feature>
<organism evidence="2 3">
    <name type="scientific">Dorcoceras hygrometricum</name>
    <dbReference type="NCBI Taxonomy" id="472368"/>
    <lineage>
        <taxon>Eukaryota</taxon>
        <taxon>Viridiplantae</taxon>
        <taxon>Streptophyta</taxon>
        <taxon>Embryophyta</taxon>
        <taxon>Tracheophyta</taxon>
        <taxon>Spermatophyta</taxon>
        <taxon>Magnoliopsida</taxon>
        <taxon>eudicotyledons</taxon>
        <taxon>Gunneridae</taxon>
        <taxon>Pentapetalae</taxon>
        <taxon>asterids</taxon>
        <taxon>lamiids</taxon>
        <taxon>Lamiales</taxon>
        <taxon>Gesneriaceae</taxon>
        <taxon>Didymocarpoideae</taxon>
        <taxon>Trichosporeae</taxon>
        <taxon>Loxocarpinae</taxon>
        <taxon>Dorcoceras</taxon>
    </lineage>
</organism>
<dbReference type="EMBL" id="KV022966">
    <property type="protein sequence ID" value="KZV14007.1"/>
    <property type="molecule type" value="Genomic_DNA"/>
</dbReference>
<name>A0A2Z6ZXL8_9LAMI</name>
<feature type="region of interest" description="Disordered" evidence="1">
    <location>
        <begin position="1"/>
        <end position="21"/>
    </location>
</feature>
<evidence type="ECO:0000313" key="3">
    <source>
        <dbReference type="Proteomes" id="UP000250235"/>
    </source>
</evidence>
<keyword evidence="3" id="KW-1185">Reference proteome</keyword>
<reference evidence="2 3" key="1">
    <citation type="journal article" date="2015" name="Proc. Natl. Acad. Sci. U.S.A.">
        <title>The resurrection genome of Boea hygrometrica: A blueprint for survival of dehydration.</title>
        <authorList>
            <person name="Xiao L."/>
            <person name="Yang G."/>
            <person name="Zhang L."/>
            <person name="Yang X."/>
            <person name="Zhao S."/>
            <person name="Ji Z."/>
            <person name="Zhou Q."/>
            <person name="Hu M."/>
            <person name="Wang Y."/>
            <person name="Chen M."/>
            <person name="Xu Y."/>
            <person name="Jin H."/>
            <person name="Xiao X."/>
            <person name="Hu G."/>
            <person name="Bao F."/>
            <person name="Hu Y."/>
            <person name="Wan P."/>
            <person name="Li L."/>
            <person name="Deng X."/>
            <person name="Kuang T."/>
            <person name="Xiang C."/>
            <person name="Zhu J.K."/>
            <person name="Oliver M.J."/>
            <person name="He Y."/>
        </authorList>
    </citation>
    <scope>NUCLEOTIDE SEQUENCE [LARGE SCALE GENOMIC DNA]</scope>
    <source>
        <strain evidence="3">cv. XS01</strain>
    </source>
</reference>
<gene>
    <name evidence="2" type="ORF">F511_44626</name>
</gene>
<protein>
    <submittedName>
        <fullName evidence="2">Uncharacterized protein</fullName>
    </submittedName>
</protein>
<proteinExistence type="predicted"/>
<evidence type="ECO:0000313" key="2">
    <source>
        <dbReference type="EMBL" id="KZV14007.1"/>
    </source>
</evidence>
<dbReference type="Proteomes" id="UP000250235">
    <property type="component" value="Unassembled WGS sequence"/>
</dbReference>
<sequence length="291" mass="32391">MEVRISTSYISPSSTSEGSTRRFDLTTACTDPIPQPAAVRTPRLHKCTNSRSCVTDYIHKSFTSSCLDENCEHISRFIHKQIATLLCKVPTEEQYLRPFLLQASCRFRHLNLAQQLTSSFDNFFELFVNCFATGLPAESLAQEQNAVVSTYVNDVVLLSLTPNSICWLHCSLRLNISSTTSLPLASGCKLPADSCVWMMSPMTSSTTNPSAESQHDSLLLLRFASSADSQLLIVMTSRLMSSQLIPYLAHLFSSAESLLIANAKRCRSNLFTRHRFAIANSKYQLLVEALC</sequence>
<dbReference type="AlphaFoldDB" id="A0A2Z6ZXL8"/>
<accession>A0A2Z6ZXL8</accession>